<gene>
    <name evidence="1" type="ORF">PKLPN57_298</name>
</gene>
<name>A0A1Y6M6F1_KLEPN</name>
<dbReference type="EMBL" id="LT882698">
    <property type="protein sequence ID" value="SMY31360.1"/>
    <property type="molecule type" value="Genomic_DNA"/>
</dbReference>
<sequence>MEYADGGLYQQSALSGALNKPGFPHRGLTCLAITSCLPGQSVVLFLSY</sequence>
<reference evidence="1" key="1">
    <citation type="submission" date="2017-05" db="EMBL/GenBank/DDBJ databases">
        <authorList>
            <person name="Song R."/>
            <person name="Chenine A.L."/>
            <person name="Ruprecht R.M."/>
        </authorList>
    </citation>
    <scope>NUCLEOTIDE SEQUENCE</scope>
    <source>
        <strain evidence="1">Klebsiella pneumoniae KLPN57</strain>
    </source>
</reference>
<evidence type="ECO:0000313" key="1">
    <source>
        <dbReference type="EMBL" id="SMY31360.1"/>
    </source>
</evidence>
<organism evidence="1">
    <name type="scientific">Klebsiella pneumoniae</name>
    <dbReference type="NCBI Taxonomy" id="573"/>
    <lineage>
        <taxon>Bacteria</taxon>
        <taxon>Pseudomonadati</taxon>
        <taxon>Pseudomonadota</taxon>
        <taxon>Gammaproteobacteria</taxon>
        <taxon>Enterobacterales</taxon>
        <taxon>Enterobacteriaceae</taxon>
        <taxon>Klebsiella/Raoultella group</taxon>
        <taxon>Klebsiella</taxon>
        <taxon>Klebsiella pneumoniae complex</taxon>
    </lineage>
</organism>
<accession>A0A1Y6M6F1</accession>
<protein>
    <submittedName>
        <fullName evidence="1">Uncharacterized protein</fullName>
    </submittedName>
</protein>
<dbReference type="AlphaFoldDB" id="A0A1Y6M6F1"/>
<proteinExistence type="predicted"/>